<comment type="caution">
    <text evidence="2">The sequence shown here is derived from an EMBL/GenBank/DDBJ whole genome shotgun (WGS) entry which is preliminary data.</text>
</comment>
<dbReference type="RefSeq" id="XP_060417691.1">
    <property type="nucleotide sequence ID" value="XM_060552533.1"/>
</dbReference>
<dbReference type="Proteomes" id="UP001230504">
    <property type="component" value="Unassembled WGS sequence"/>
</dbReference>
<sequence>MHTHQATRTMATRNAVFAGSVSRHHPRLLKPPYSSLTRMYAQKLSSSRMGGLPPVHLLSLVDGPRLCFFKHAALLHRDVGQRPSYHAESEPQRRSSKAPNPFLFGASSGHLLVSAQVRDRAPYFKARRSCNPTCLRRRRLLSEQDCLISAPPTSCQGCFFILAVCRCTTYAGCWYKKMLWLSTTHRMFFLDAVSIMTYNLLTLNLGAALST</sequence>
<proteinExistence type="predicted"/>
<keyword evidence="3" id="KW-1185">Reference proteome</keyword>
<accession>A0AAD8V8E8</accession>
<dbReference type="GeneID" id="85436773"/>
<gene>
    <name evidence="2" type="ORF">LY79DRAFT_33608</name>
</gene>
<evidence type="ECO:0000313" key="2">
    <source>
        <dbReference type="EMBL" id="KAK1596854.1"/>
    </source>
</evidence>
<dbReference type="EMBL" id="JAHLJV010000010">
    <property type="protein sequence ID" value="KAK1596854.1"/>
    <property type="molecule type" value="Genomic_DNA"/>
</dbReference>
<keyword evidence="1" id="KW-1133">Transmembrane helix</keyword>
<feature type="transmembrane region" description="Helical" evidence="1">
    <location>
        <begin position="187"/>
        <end position="209"/>
    </location>
</feature>
<evidence type="ECO:0000256" key="1">
    <source>
        <dbReference type="SAM" id="Phobius"/>
    </source>
</evidence>
<name>A0AAD8V8E8_9PEZI</name>
<reference evidence="2" key="1">
    <citation type="submission" date="2021-06" db="EMBL/GenBank/DDBJ databases">
        <title>Comparative genomics, transcriptomics and evolutionary studies reveal genomic signatures of adaptation to plant cell wall in hemibiotrophic fungi.</title>
        <authorList>
            <consortium name="DOE Joint Genome Institute"/>
            <person name="Baroncelli R."/>
            <person name="Diaz J.F."/>
            <person name="Benocci T."/>
            <person name="Peng M."/>
            <person name="Battaglia E."/>
            <person name="Haridas S."/>
            <person name="Andreopoulos W."/>
            <person name="Labutti K."/>
            <person name="Pangilinan J."/>
            <person name="Floch G.L."/>
            <person name="Makela M.R."/>
            <person name="Henrissat B."/>
            <person name="Grigoriev I.V."/>
            <person name="Crouch J.A."/>
            <person name="De Vries R.P."/>
            <person name="Sukno S.A."/>
            <person name="Thon M.R."/>
        </authorList>
    </citation>
    <scope>NUCLEOTIDE SEQUENCE</scope>
    <source>
        <strain evidence="2">CBS 125086</strain>
    </source>
</reference>
<dbReference type="AlphaFoldDB" id="A0AAD8V8E8"/>
<keyword evidence="1" id="KW-0472">Membrane</keyword>
<keyword evidence="1" id="KW-0812">Transmembrane</keyword>
<organism evidence="2 3">
    <name type="scientific">Colletotrichum navitas</name>
    <dbReference type="NCBI Taxonomy" id="681940"/>
    <lineage>
        <taxon>Eukaryota</taxon>
        <taxon>Fungi</taxon>
        <taxon>Dikarya</taxon>
        <taxon>Ascomycota</taxon>
        <taxon>Pezizomycotina</taxon>
        <taxon>Sordariomycetes</taxon>
        <taxon>Hypocreomycetidae</taxon>
        <taxon>Glomerellales</taxon>
        <taxon>Glomerellaceae</taxon>
        <taxon>Colletotrichum</taxon>
        <taxon>Colletotrichum graminicola species complex</taxon>
    </lineage>
</organism>
<evidence type="ECO:0000313" key="3">
    <source>
        <dbReference type="Proteomes" id="UP001230504"/>
    </source>
</evidence>
<protein>
    <submittedName>
        <fullName evidence="2">Uncharacterized protein</fullName>
    </submittedName>
</protein>